<evidence type="ECO:0000313" key="3">
    <source>
        <dbReference type="Proteomes" id="UP000245999"/>
    </source>
</evidence>
<evidence type="ECO:0000256" key="1">
    <source>
        <dbReference type="SAM" id="SignalP"/>
    </source>
</evidence>
<dbReference type="KEGG" id="hnv:DDQ68_02210"/>
<feature type="chain" id="PRO_5016424818" description="Carboxypeptidase regulatory-like domain-containing protein" evidence="1">
    <location>
        <begin position="25"/>
        <end position="149"/>
    </location>
</feature>
<dbReference type="SUPFAM" id="SSF49464">
    <property type="entry name" value="Carboxypeptidase regulatory domain-like"/>
    <property type="match status" value="1"/>
</dbReference>
<accession>A0A2Z3GKP8</accession>
<dbReference type="OrthoDB" id="884667at2"/>
<evidence type="ECO:0008006" key="4">
    <source>
        <dbReference type="Google" id="ProtNLM"/>
    </source>
</evidence>
<gene>
    <name evidence="2" type="ORF">DDQ68_02210</name>
</gene>
<organism evidence="2 3">
    <name type="scientific">Hymenobacter nivis</name>
    <dbReference type="NCBI Taxonomy" id="1850093"/>
    <lineage>
        <taxon>Bacteria</taxon>
        <taxon>Pseudomonadati</taxon>
        <taxon>Bacteroidota</taxon>
        <taxon>Cytophagia</taxon>
        <taxon>Cytophagales</taxon>
        <taxon>Hymenobacteraceae</taxon>
        <taxon>Hymenobacter</taxon>
    </lineage>
</organism>
<name>A0A2Z3GKP8_9BACT</name>
<dbReference type="AlphaFoldDB" id="A0A2Z3GKP8"/>
<dbReference type="EMBL" id="CP029145">
    <property type="protein sequence ID" value="AWM31706.1"/>
    <property type="molecule type" value="Genomic_DNA"/>
</dbReference>
<sequence>MIARFISCTCLFAACFIWASPARAQAQTAPPVTSAASAEAPANVTLTGRIDTPKGPLGGAVVRLVRTKQTCATNAEGLFFFTVPADAGPVAAVAAYDGAAEVPFTMQPGSPLTVVKMAPAKLSRANQKQLNVRIKRAHRETKRSLNQLK</sequence>
<dbReference type="PROSITE" id="PS51257">
    <property type="entry name" value="PROKAR_LIPOPROTEIN"/>
    <property type="match status" value="1"/>
</dbReference>
<protein>
    <recommendedName>
        <fullName evidence="4">Carboxypeptidase regulatory-like domain-containing protein</fullName>
    </recommendedName>
</protein>
<evidence type="ECO:0000313" key="2">
    <source>
        <dbReference type="EMBL" id="AWM31706.1"/>
    </source>
</evidence>
<feature type="signal peptide" evidence="1">
    <location>
        <begin position="1"/>
        <end position="24"/>
    </location>
</feature>
<reference evidence="3" key="1">
    <citation type="submission" date="2018-04" db="EMBL/GenBank/DDBJ databases">
        <title>Complete genome of Antarctic heterotrophic bacterium Hymenobacter nivis.</title>
        <authorList>
            <person name="Terashima M."/>
        </authorList>
    </citation>
    <scope>NUCLEOTIDE SEQUENCE [LARGE SCALE GENOMIC DNA]</scope>
    <source>
        <strain evidence="3">NBRC 111535</strain>
    </source>
</reference>
<keyword evidence="1" id="KW-0732">Signal</keyword>
<dbReference type="Proteomes" id="UP000245999">
    <property type="component" value="Chromosome"/>
</dbReference>
<keyword evidence="3" id="KW-1185">Reference proteome</keyword>
<proteinExistence type="predicted"/>
<dbReference type="InterPro" id="IPR008969">
    <property type="entry name" value="CarboxyPept-like_regulatory"/>
</dbReference>